<protein>
    <submittedName>
        <fullName evidence="2">Uncharacterized protein</fullName>
    </submittedName>
</protein>
<name>A0A067PRW0_9AGAM</name>
<keyword evidence="3" id="KW-1185">Reference proteome</keyword>
<feature type="compositionally biased region" description="Basic and acidic residues" evidence="1">
    <location>
        <begin position="766"/>
        <end position="776"/>
    </location>
</feature>
<dbReference type="Proteomes" id="UP000027265">
    <property type="component" value="Unassembled WGS sequence"/>
</dbReference>
<evidence type="ECO:0000313" key="3">
    <source>
        <dbReference type="Proteomes" id="UP000027265"/>
    </source>
</evidence>
<sequence length="810" mass="88015">MLDLAWMDLQTAVLLFHIRMGRSYENAVQSLQHVIEVAVGHAIVPSEIERDISLGTLSLYVEEMCRWMDTRPTTSQSSMSVLDTPMAVTPAISVRLYHTVSTSLDSTLPLSQPPTCNPPSMPKIAVSGCMVKSRAVLSSTADTMAIIRDSLNRPASVAQTSHIEPSLDMVLSLMSIEDLRERPSWWSTISSQADSKGPQPWPSLSSSWDSSTSISLRQSSRDLKSEATTFSQVLENSQIYVTKDSGGSTDFVSDAIPNVERLLLILVNCHANGLTFGNEGVVVVMAMLQEPQAMSPVALSDLLPSRSMGHVPATPISLLMWGSSCSGFNCSATDLLLLSWSHPPTCFHNHIHSRLGTTYRYALHGRCSKAHGTLEVLYWQSGYISKLARLWSFHPRPLPAIPVLKDPDKQVFVCFDLQEWGGRSDEIIIAYLPSAVGFVTWAIIDSDLQEYNKSNLHGDEALDVSLGGTSQSIFEGSSQTRFNGLNIEGHDKGFLLSLGEPKGSQAPGQSEDFFESIHTPSPVDLICIFVPHAQISSSACYADEMAITQQTVVAAKLLSPQLAAPFQSTSFIPITLGTLQNGLSGSKILTTVNPPPLRSSSHIPEPLCCSIDTQTSYQFDHNSSWFYFSIRASTIWILKGILGAGALGTTPLTGTSRRLGFLKVLESVGETQYFGTMCFIDVRLSIQQSNLDSSNLAPPPSPSQFFADSLHVLNSPSIVDKPLCQLALSSDQQLTLSTSKLLGPDKLGDVTSSTACTREGSNFGGRNEKTGVHHDGMAPGTDPSYDWQDLCKAWPRLSSTLPACLVQPKN</sequence>
<dbReference type="EMBL" id="KL197719">
    <property type="protein sequence ID" value="KDQ57558.1"/>
    <property type="molecule type" value="Genomic_DNA"/>
</dbReference>
<gene>
    <name evidence="2" type="ORF">JAAARDRAFT_47486</name>
</gene>
<proteinExistence type="predicted"/>
<dbReference type="AlphaFoldDB" id="A0A067PRW0"/>
<feature type="region of interest" description="Disordered" evidence="1">
    <location>
        <begin position="752"/>
        <end position="780"/>
    </location>
</feature>
<feature type="region of interest" description="Disordered" evidence="1">
    <location>
        <begin position="189"/>
        <end position="209"/>
    </location>
</feature>
<evidence type="ECO:0000313" key="2">
    <source>
        <dbReference type="EMBL" id="KDQ57558.1"/>
    </source>
</evidence>
<organism evidence="2 3">
    <name type="scientific">Jaapia argillacea MUCL 33604</name>
    <dbReference type="NCBI Taxonomy" id="933084"/>
    <lineage>
        <taxon>Eukaryota</taxon>
        <taxon>Fungi</taxon>
        <taxon>Dikarya</taxon>
        <taxon>Basidiomycota</taxon>
        <taxon>Agaricomycotina</taxon>
        <taxon>Agaricomycetes</taxon>
        <taxon>Agaricomycetidae</taxon>
        <taxon>Jaapiales</taxon>
        <taxon>Jaapiaceae</taxon>
        <taxon>Jaapia</taxon>
    </lineage>
</organism>
<dbReference type="InParanoid" id="A0A067PRW0"/>
<reference evidence="3" key="1">
    <citation type="journal article" date="2014" name="Proc. Natl. Acad. Sci. U.S.A.">
        <title>Extensive sampling of basidiomycete genomes demonstrates inadequacy of the white-rot/brown-rot paradigm for wood decay fungi.</title>
        <authorList>
            <person name="Riley R."/>
            <person name="Salamov A.A."/>
            <person name="Brown D.W."/>
            <person name="Nagy L.G."/>
            <person name="Floudas D."/>
            <person name="Held B.W."/>
            <person name="Levasseur A."/>
            <person name="Lombard V."/>
            <person name="Morin E."/>
            <person name="Otillar R."/>
            <person name="Lindquist E.A."/>
            <person name="Sun H."/>
            <person name="LaButti K.M."/>
            <person name="Schmutz J."/>
            <person name="Jabbour D."/>
            <person name="Luo H."/>
            <person name="Baker S.E."/>
            <person name="Pisabarro A.G."/>
            <person name="Walton J.D."/>
            <person name="Blanchette R.A."/>
            <person name="Henrissat B."/>
            <person name="Martin F."/>
            <person name="Cullen D."/>
            <person name="Hibbett D.S."/>
            <person name="Grigoriev I.V."/>
        </authorList>
    </citation>
    <scope>NUCLEOTIDE SEQUENCE [LARGE SCALE GENOMIC DNA]</scope>
    <source>
        <strain evidence="3">MUCL 33604</strain>
    </source>
</reference>
<accession>A0A067PRW0</accession>
<evidence type="ECO:0000256" key="1">
    <source>
        <dbReference type="SAM" id="MobiDB-lite"/>
    </source>
</evidence>
<dbReference type="HOGENOM" id="CLU_348178_0_0_1"/>